<keyword evidence="5 11" id="KW-0863">Zinc-finger</keyword>
<evidence type="ECO:0000256" key="1">
    <source>
        <dbReference type="ARBA" id="ARBA00004123"/>
    </source>
</evidence>
<dbReference type="InterPro" id="IPR036236">
    <property type="entry name" value="Znf_C2H2_sf"/>
</dbReference>
<keyword evidence="4" id="KW-0747">Spliceosome</keyword>
<keyword evidence="7" id="KW-0508">mRNA splicing</keyword>
<dbReference type="GO" id="GO:0008270">
    <property type="term" value="F:zinc ion binding"/>
    <property type="evidence" value="ECO:0007669"/>
    <property type="project" value="UniProtKB-KW"/>
</dbReference>
<dbReference type="GO" id="GO:0005689">
    <property type="term" value="C:U12-type spliceosomal complex"/>
    <property type="evidence" value="ECO:0007669"/>
    <property type="project" value="TreeGrafter"/>
</dbReference>
<evidence type="ECO:0000256" key="5">
    <source>
        <dbReference type="ARBA" id="ARBA00022771"/>
    </source>
</evidence>
<dbReference type="GO" id="GO:0006397">
    <property type="term" value="P:mRNA processing"/>
    <property type="evidence" value="ECO:0007669"/>
    <property type="project" value="UniProtKB-KW"/>
</dbReference>
<feature type="domain" description="C3H1-type" evidence="13">
    <location>
        <begin position="51"/>
        <end position="79"/>
    </location>
</feature>
<evidence type="ECO:0000313" key="15">
    <source>
        <dbReference type="Proteomes" id="UP000824540"/>
    </source>
</evidence>
<dbReference type="InterPro" id="IPR036855">
    <property type="entry name" value="Znf_CCCH_sf"/>
</dbReference>
<evidence type="ECO:0000256" key="6">
    <source>
        <dbReference type="ARBA" id="ARBA00022833"/>
    </source>
</evidence>
<dbReference type="InterPro" id="IPR000571">
    <property type="entry name" value="Znf_CCCH"/>
</dbReference>
<comment type="subcellular location">
    <subcellularLocation>
        <location evidence="1">Nucleus</location>
    </subcellularLocation>
</comment>
<keyword evidence="2" id="KW-0507">mRNA processing</keyword>
<feature type="compositionally biased region" description="Pro residues" evidence="12">
    <location>
        <begin position="153"/>
        <end position="164"/>
    </location>
</feature>
<evidence type="ECO:0000256" key="3">
    <source>
        <dbReference type="ARBA" id="ARBA00022723"/>
    </source>
</evidence>
<evidence type="ECO:0000256" key="7">
    <source>
        <dbReference type="ARBA" id="ARBA00023187"/>
    </source>
</evidence>
<dbReference type="GO" id="GO:0008380">
    <property type="term" value="P:RNA splicing"/>
    <property type="evidence" value="ECO:0007669"/>
    <property type="project" value="UniProtKB-KW"/>
</dbReference>
<evidence type="ECO:0000256" key="4">
    <source>
        <dbReference type="ARBA" id="ARBA00022728"/>
    </source>
</evidence>
<feature type="zinc finger region" description="C3H1-type" evidence="11">
    <location>
        <begin position="51"/>
        <end position="79"/>
    </location>
</feature>
<dbReference type="AlphaFoldDB" id="A0A8T2NF36"/>
<dbReference type="Gene3D" id="3.30.160.60">
    <property type="entry name" value="Classic Zinc Finger"/>
    <property type="match status" value="1"/>
</dbReference>
<comment type="caution">
    <text evidence="14">The sequence shown here is derived from an EMBL/GenBank/DDBJ whole genome shotgun (WGS) entry which is preliminary data.</text>
</comment>
<keyword evidence="6 11" id="KW-0862">Zinc</keyword>
<keyword evidence="15" id="KW-1185">Reference proteome</keyword>
<dbReference type="FunFam" id="3.30.160.60:FF:000741">
    <property type="entry name" value="Zinc finger matrin-type protein 5"/>
    <property type="match status" value="1"/>
</dbReference>
<evidence type="ECO:0000256" key="10">
    <source>
        <dbReference type="ARBA" id="ARBA00076547"/>
    </source>
</evidence>
<dbReference type="PROSITE" id="PS50103">
    <property type="entry name" value="ZF_C3H1"/>
    <property type="match status" value="1"/>
</dbReference>
<reference evidence="14" key="1">
    <citation type="thesis" date="2021" institute="BYU ScholarsArchive" country="Provo, UT, USA">
        <title>Applications of and Algorithms for Genome Assembly and Genomic Analyses with an Emphasis on Marine Teleosts.</title>
        <authorList>
            <person name="Pickett B.D."/>
        </authorList>
    </citation>
    <scope>NUCLEOTIDE SEQUENCE</scope>
    <source>
        <strain evidence="14">HI-2016</strain>
    </source>
</reference>
<protein>
    <recommendedName>
        <fullName evidence="9">Zinc finger matrin-type protein 5</fullName>
    </recommendedName>
    <alternativeName>
        <fullName evidence="10">U11/U12 small nuclear ribonucleoprotein 20 kDa protein</fullName>
    </alternativeName>
</protein>
<dbReference type="Gene3D" id="4.10.1000.10">
    <property type="entry name" value="Zinc finger, CCCH-type"/>
    <property type="match status" value="1"/>
</dbReference>
<sequence>MGKRYYCDYCDRSFQDNMHNRKKHLNGVQHHRAKKAWFHNFRDAAAILAEEQTKKPCRKFLQTGQCGFGSSCRFSHMTEKDLANLEQHIEDERRRKEGPVEQGVAPERSVDDWLSRREKRRAALDSGREPEEEEEEESPQHLDVPPHLLSIPDLPPSLLPPPPTGWNQVPRTEWG</sequence>
<evidence type="ECO:0000313" key="14">
    <source>
        <dbReference type="EMBL" id="KAG9335077.1"/>
    </source>
</evidence>
<dbReference type="SUPFAM" id="SSF90229">
    <property type="entry name" value="CCCH zinc finger"/>
    <property type="match status" value="1"/>
</dbReference>
<dbReference type="OrthoDB" id="2417221at2759"/>
<evidence type="ECO:0000256" key="9">
    <source>
        <dbReference type="ARBA" id="ARBA00067764"/>
    </source>
</evidence>
<feature type="compositionally biased region" description="Basic and acidic residues" evidence="12">
    <location>
        <begin position="87"/>
        <end position="99"/>
    </location>
</feature>
<accession>A0A8T2NF36</accession>
<feature type="region of interest" description="Disordered" evidence="12">
    <location>
        <begin position="87"/>
        <end position="175"/>
    </location>
</feature>
<evidence type="ECO:0000256" key="11">
    <source>
        <dbReference type="PROSITE-ProRule" id="PRU00723"/>
    </source>
</evidence>
<evidence type="ECO:0000259" key="13">
    <source>
        <dbReference type="PROSITE" id="PS50103"/>
    </source>
</evidence>
<dbReference type="PANTHER" id="PTHR16465:SF0">
    <property type="entry name" value="ZINC FINGER MATRIN-TYPE PROTEIN 5"/>
    <property type="match status" value="1"/>
</dbReference>
<evidence type="ECO:0000256" key="8">
    <source>
        <dbReference type="ARBA" id="ARBA00023242"/>
    </source>
</evidence>
<dbReference type="PANTHER" id="PTHR16465">
    <property type="entry name" value="NUCLEASE-RELATED"/>
    <property type="match status" value="1"/>
</dbReference>
<dbReference type="Pfam" id="PF00642">
    <property type="entry name" value="zf-CCCH"/>
    <property type="match status" value="1"/>
</dbReference>
<dbReference type="SUPFAM" id="SSF57667">
    <property type="entry name" value="beta-beta-alpha zinc fingers"/>
    <property type="match status" value="1"/>
</dbReference>
<dbReference type="Proteomes" id="UP000824540">
    <property type="component" value="Unassembled WGS sequence"/>
</dbReference>
<keyword evidence="3 11" id="KW-0479">Metal-binding</keyword>
<dbReference type="Pfam" id="PF06220">
    <property type="entry name" value="zf-U1"/>
    <property type="match status" value="1"/>
</dbReference>
<name>A0A8T2NF36_9TELE</name>
<gene>
    <name evidence="14" type="ORF">JZ751_005753</name>
</gene>
<dbReference type="EMBL" id="JAFBMS010000130">
    <property type="protein sequence ID" value="KAG9335077.1"/>
    <property type="molecule type" value="Genomic_DNA"/>
</dbReference>
<evidence type="ECO:0000256" key="2">
    <source>
        <dbReference type="ARBA" id="ARBA00022664"/>
    </source>
</evidence>
<feature type="compositionally biased region" description="Polar residues" evidence="12">
    <location>
        <begin position="165"/>
        <end position="175"/>
    </location>
</feature>
<feature type="compositionally biased region" description="Basic and acidic residues" evidence="12">
    <location>
        <begin position="108"/>
        <end position="129"/>
    </location>
</feature>
<dbReference type="InterPro" id="IPR013085">
    <property type="entry name" value="U1-CZ_Znf_C2H2"/>
</dbReference>
<keyword evidence="8" id="KW-0539">Nucleus</keyword>
<organism evidence="14 15">
    <name type="scientific">Albula glossodonta</name>
    <name type="common">roundjaw bonefish</name>
    <dbReference type="NCBI Taxonomy" id="121402"/>
    <lineage>
        <taxon>Eukaryota</taxon>
        <taxon>Metazoa</taxon>
        <taxon>Chordata</taxon>
        <taxon>Craniata</taxon>
        <taxon>Vertebrata</taxon>
        <taxon>Euteleostomi</taxon>
        <taxon>Actinopterygii</taxon>
        <taxon>Neopterygii</taxon>
        <taxon>Teleostei</taxon>
        <taxon>Albuliformes</taxon>
        <taxon>Albulidae</taxon>
        <taxon>Albula</taxon>
    </lineage>
</organism>
<evidence type="ECO:0000256" key="12">
    <source>
        <dbReference type="SAM" id="MobiDB-lite"/>
    </source>
</evidence>
<proteinExistence type="predicted"/>
<dbReference type="SMART" id="SM00356">
    <property type="entry name" value="ZnF_C3H1"/>
    <property type="match status" value="1"/>
</dbReference>